<dbReference type="Gene3D" id="3.40.190.10">
    <property type="entry name" value="Periplasmic binding protein-like II"/>
    <property type="match status" value="1"/>
</dbReference>
<gene>
    <name evidence="1" type="ORF">G6F50_017967</name>
</gene>
<accession>A0A9P7BZ15</accession>
<dbReference type="Proteomes" id="UP000740926">
    <property type="component" value="Unassembled WGS sequence"/>
</dbReference>
<sequence length="74" mass="8282">MDYLLSQKGQEIMANQADLASVRDDIEGDNDVDGMTKKLGASLKPIPVNETLLDYLEQTKRLQFIKDWRAAAGK</sequence>
<comment type="caution">
    <text evidence="1">The sequence shown here is derived from an EMBL/GenBank/DDBJ whole genome shotgun (WGS) entry which is preliminary data.</text>
</comment>
<evidence type="ECO:0000313" key="1">
    <source>
        <dbReference type="EMBL" id="KAG1529482.1"/>
    </source>
</evidence>
<organism evidence="1 2">
    <name type="scientific">Rhizopus delemar</name>
    <dbReference type="NCBI Taxonomy" id="936053"/>
    <lineage>
        <taxon>Eukaryota</taxon>
        <taxon>Fungi</taxon>
        <taxon>Fungi incertae sedis</taxon>
        <taxon>Mucoromycota</taxon>
        <taxon>Mucoromycotina</taxon>
        <taxon>Mucoromycetes</taxon>
        <taxon>Mucorales</taxon>
        <taxon>Mucorineae</taxon>
        <taxon>Rhizopodaceae</taxon>
        <taxon>Rhizopus</taxon>
    </lineage>
</organism>
<keyword evidence="2" id="KW-1185">Reference proteome</keyword>
<dbReference type="AlphaFoldDB" id="A0A9P7BZ15"/>
<dbReference type="EMBL" id="JAANIU010015000">
    <property type="protein sequence ID" value="KAG1529482.1"/>
    <property type="molecule type" value="Genomic_DNA"/>
</dbReference>
<name>A0A9P7BZ15_9FUNG</name>
<reference evidence="1 2" key="1">
    <citation type="journal article" date="2020" name="Microb. Genom.">
        <title>Genetic diversity of clinical and environmental Mucorales isolates obtained from an investigation of mucormycosis cases among solid organ transplant recipients.</title>
        <authorList>
            <person name="Nguyen M.H."/>
            <person name="Kaul D."/>
            <person name="Muto C."/>
            <person name="Cheng S.J."/>
            <person name="Richter R.A."/>
            <person name="Bruno V.M."/>
            <person name="Liu G."/>
            <person name="Beyhan S."/>
            <person name="Sundermann A.J."/>
            <person name="Mounaud S."/>
            <person name="Pasculle A.W."/>
            <person name="Nierman W.C."/>
            <person name="Driscoll E."/>
            <person name="Cumbie R."/>
            <person name="Clancy C.J."/>
            <person name="Dupont C.L."/>
        </authorList>
    </citation>
    <scope>NUCLEOTIDE SEQUENCE [LARGE SCALE GENOMIC DNA]</scope>
    <source>
        <strain evidence="1 2">GL24</strain>
    </source>
</reference>
<proteinExistence type="predicted"/>
<protein>
    <submittedName>
        <fullName evidence="1">Uncharacterized protein</fullName>
    </submittedName>
</protein>
<evidence type="ECO:0000313" key="2">
    <source>
        <dbReference type="Proteomes" id="UP000740926"/>
    </source>
</evidence>